<dbReference type="Proteomes" id="UP000677054">
    <property type="component" value="Unassembled WGS sequence"/>
</dbReference>
<gene>
    <name evidence="1" type="ORF">DSTB1V02_LOCUS11461</name>
</gene>
<dbReference type="EMBL" id="LR903260">
    <property type="protein sequence ID" value="CAD7251699.1"/>
    <property type="molecule type" value="Genomic_DNA"/>
</dbReference>
<sequence length="127" mass="13473">MRCLVNERALKTSSPSHTRPASPSLLEILAGQFSPEAPSSVNVVLGIALRGAIECPGFGGVVLAPLNGNLEARVQFPVVPWLSFALSCHPTPSTGCAPDPSMERGVLVRSARTEGEKLLLWPVNYNP</sequence>
<organism evidence="1">
    <name type="scientific">Darwinula stevensoni</name>
    <dbReference type="NCBI Taxonomy" id="69355"/>
    <lineage>
        <taxon>Eukaryota</taxon>
        <taxon>Metazoa</taxon>
        <taxon>Ecdysozoa</taxon>
        <taxon>Arthropoda</taxon>
        <taxon>Crustacea</taxon>
        <taxon>Oligostraca</taxon>
        <taxon>Ostracoda</taxon>
        <taxon>Podocopa</taxon>
        <taxon>Podocopida</taxon>
        <taxon>Darwinulocopina</taxon>
        <taxon>Darwinuloidea</taxon>
        <taxon>Darwinulidae</taxon>
        <taxon>Darwinula</taxon>
    </lineage>
</organism>
<evidence type="ECO:0000313" key="2">
    <source>
        <dbReference type="Proteomes" id="UP000677054"/>
    </source>
</evidence>
<evidence type="ECO:0000313" key="1">
    <source>
        <dbReference type="EMBL" id="CAD7251699.1"/>
    </source>
</evidence>
<name>A0A7R9FR72_9CRUS</name>
<protein>
    <submittedName>
        <fullName evidence="1">Uncharacterized protein</fullName>
    </submittedName>
</protein>
<keyword evidence="2" id="KW-1185">Reference proteome</keyword>
<dbReference type="AlphaFoldDB" id="A0A7R9FR72"/>
<accession>A0A7R9FR72</accession>
<reference evidence="1" key="1">
    <citation type="submission" date="2020-11" db="EMBL/GenBank/DDBJ databases">
        <authorList>
            <person name="Tran Van P."/>
        </authorList>
    </citation>
    <scope>NUCLEOTIDE SEQUENCE</scope>
</reference>
<dbReference type="EMBL" id="CAJPEV010003743">
    <property type="protein sequence ID" value="CAG0900454.1"/>
    <property type="molecule type" value="Genomic_DNA"/>
</dbReference>
<proteinExistence type="predicted"/>